<organism evidence="1 2">
    <name type="scientific">Prunus dulcis</name>
    <name type="common">Almond</name>
    <name type="synonym">Amygdalus dulcis</name>
    <dbReference type="NCBI Taxonomy" id="3755"/>
    <lineage>
        <taxon>Eukaryota</taxon>
        <taxon>Viridiplantae</taxon>
        <taxon>Streptophyta</taxon>
        <taxon>Embryophyta</taxon>
        <taxon>Tracheophyta</taxon>
        <taxon>Spermatophyta</taxon>
        <taxon>Magnoliopsida</taxon>
        <taxon>eudicotyledons</taxon>
        <taxon>Gunneridae</taxon>
        <taxon>Pentapetalae</taxon>
        <taxon>rosids</taxon>
        <taxon>fabids</taxon>
        <taxon>Rosales</taxon>
        <taxon>Rosaceae</taxon>
        <taxon>Amygdaloideae</taxon>
        <taxon>Amygdaleae</taxon>
        <taxon>Prunus</taxon>
    </lineage>
</organism>
<sequence length="97" mass="10833">MTSASWRTRLGRHLPSRAGEDRFFFKLLDVIFDSSGYGIRRSVYGFSHTLRALAGGCGRRLGLQFQGFPHIEIDQATHALPARVAERGQQGGDHFQS</sequence>
<protein>
    <submittedName>
        <fullName evidence="1">Uncharacterized protein</fullName>
    </submittedName>
</protein>
<proteinExistence type="predicted"/>
<accession>A0AAD4W0N6</accession>
<keyword evidence="2" id="KW-1185">Reference proteome</keyword>
<reference evidence="1 2" key="1">
    <citation type="journal article" date="2022" name="G3 (Bethesda)">
        <title>Whole-genome sequence and methylome profiling of the almond [Prunus dulcis (Mill.) D.A. Webb] cultivar 'Nonpareil'.</title>
        <authorList>
            <person name="D'Amico-Willman K.M."/>
            <person name="Ouma W.Z."/>
            <person name="Meulia T."/>
            <person name="Sideli G.M."/>
            <person name="Gradziel T.M."/>
            <person name="Fresnedo-Ramirez J."/>
        </authorList>
    </citation>
    <scope>NUCLEOTIDE SEQUENCE [LARGE SCALE GENOMIC DNA]</scope>
    <source>
        <strain evidence="1">Clone GOH B32 T37-40</strain>
    </source>
</reference>
<dbReference type="AlphaFoldDB" id="A0AAD4W0N6"/>
<evidence type="ECO:0000313" key="1">
    <source>
        <dbReference type="EMBL" id="KAI5334183.1"/>
    </source>
</evidence>
<name>A0AAD4W0N6_PRUDU</name>
<dbReference type="EMBL" id="JAJFAZ020000004">
    <property type="protein sequence ID" value="KAI5334183.1"/>
    <property type="molecule type" value="Genomic_DNA"/>
</dbReference>
<gene>
    <name evidence="1" type="ORF">L3X38_024316</name>
</gene>
<comment type="caution">
    <text evidence="1">The sequence shown here is derived from an EMBL/GenBank/DDBJ whole genome shotgun (WGS) entry which is preliminary data.</text>
</comment>
<evidence type="ECO:0000313" key="2">
    <source>
        <dbReference type="Proteomes" id="UP001054821"/>
    </source>
</evidence>
<dbReference type="Proteomes" id="UP001054821">
    <property type="component" value="Chromosome 4"/>
</dbReference>